<dbReference type="EMBL" id="KN818253">
    <property type="protein sequence ID" value="KIL63972.1"/>
    <property type="molecule type" value="Genomic_DNA"/>
</dbReference>
<dbReference type="HOGENOM" id="CLU_2339249_0_0_1"/>
<evidence type="ECO:0000313" key="2">
    <source>
        <dbReference type="EMBL" id="KIL63972.1"/>
    </source>
</evidence>
<name>A0A0C2WQM5_AMAMK</name>
<dbReference type="OrthoDB" id="3256444at2759"/>
<protein>
    <submittedName>
        <fullName evidence="2">Uncharacterized protein</fullName>
    </submittedName>
</protein>
<evidence type="ECO:0000313" key="3">
    <source>
        <dbReference type="Proteomes" id="UP000054549"/>
    </source>
</evidence>
<feature type="non-terminal residue" evidence="2">
    <location>
        <position position="1"/>
    </location>
</feature>
<feature type="region of interest" description="Disordered" evidence="1">
    <location>
        <begin position="1"/>
        <end position="20"/>
    </location>
</feature>
<evidence type="ECO:0000256" key="1">
    <source>
        <dbReference type="SAM" id="MobiDB-lite"/>
    </source>
</evidence>
<organism evidence="2 3">
    <name type="scientific">Amanita muscaria (strain Koide BX008)</name>
    <dbReference type="NCBI Taxonomy" id="946122"/>
    <lineage>
        <taxon>Eukaryota</taxon>
        <taxon>Fungi</taxon>
        <taxon>Dikarya</taxon>
        <taxon>Basidiomycota</taxon>
        <taxon>Agaricomycotina</taxon>
        <taxon>Agaricomycetes</taxon>
        <taxon>Agaricomycetidae</taxon>
        <taxon>Agaricales</taxon>
        <taxon>Pluteineae</taxon>
        <taxon>Amanitaceae</taxon>
        <taxon>Amanita</taxon>
    </lineage>
</organism>
<dbReference type="InParanoid" id="A0A0C2WQM5"/>
<dbReference type="AlphaFoldDB" id="A0A0C2WQM5"/>
<dbReference type="STRING" id="946122.A0A0C2WQM5"/>
<dbReference type="Proteomes" id="UP000054549">
    <property type="component" value="Unassembled WGS sequence"/>
</dbReference>
<gene>
    <name evidence="2" type="ORF">M378DRAFT_78896</name>
</gene>
<keyword evidence="3" id="KW-1185">Reference proteome</keyword>
<reference evidence="2 3" key="1">
    <citation type="submission" date="2014-04" db="EMBL/GenBank/DDBJ databases">
        <title>Evolutionary Origins and Diversification of the Mycorrhizal Mutualists.</title>
        <authorList>
            <consortium name="DOE Joint Genome Institute"/>
            <consortium name="Mycorrhizal Genomics Consortium"/>
            <person name="Kohler A."/>
            <person name="Kuo A."/>
            <person name="Nagy L.G."/>
            <person name="Floudas D."/>
            <person name="Copeland A."/>
            <person name="Barry K.W."/>
            <person name="Cichocki N."/>
            <person name="Veneault-Fourrey C."/>
            <person name="LaButti K."/>
            <person name="Lindquist E.A."/>
            <person name="Lipzen A."/>
            <person name="Lundell T."/>
            <person name="Morin E."/>
            <person name="Murat C."/>
            <person name="Riley R."/>
            <person name="Ohm R."/>
            <person name="Sun H."/>
            <person name="Tunlid A."/>
            <person name="Henrissat B."/>
            <person name="Grigoriev I.V."/>
            <person name="Hibbett D.S."/>
            <person name="Martin F."/>
        </authorList>
    </citation>
    <scope>NUCLEOTIDE SEQUENCE [LARGE SCALE GENOMIC DNA]</scope>
    <source>
        <strain evidence="2 3">Koide BX008</strain>
    </source>
</reference>
<sequence length="113" mass="13211">TAQLQQTSVDSHFQPVLPGMKPQPYSDKLMKEAAIEWLIRTNQPLNALENPAFKRMTDIAARATHGIKLLSQKQTRVEIIEIFREQMRRLRDRLNVDLRRTILQVFPPDHQLL</sequence>
<feature type="compositionally biased region" description="Polar residues" evidence="1">
    <location>
        <begin position="1"/>
        <end position="11"/>
    </location>
</feature>
<accession>A0A0C2WQM5</accession>
<proteinExistence type="predicted"/>